<evidence type="ECO:0000313" key="2">
    <source>
        <dbReference type="Proteomes" id="UP000239480"/>
    </source>
</evidence>
<evidence type="ECO:0000313" key="1">
    <source>
        <dbReference type="EMBL" id="PRY19237.1"/>
    </source>
</evidence>
<gene>
    <name evidence="1" type="ORF">CLV78_1269</name>
</gene>
<reference evidence="1 2" key="1">
    <citation type="submission" date="2018-03" db="EMBL/GenBank/DDBJ databases">
        <title>Genomic Encyclopedia of Archaeal and Bacterial Type Strains, Phase II (KMG-II): from individual species to whole genera.</title>
        <authorList>
            <person name="Goeker M."/>
        </authorList>
    </citation>
    <scope>NUCLEOTIDE SEQUENCE [LARGE SCALE GENOMIC DNA]</scope>
    <source>
        <strain evidence="1 2">DSM 29328</strain>
    </source>
</reference>
<comment type="caution">
    <text evidence="1">The sequence shown here is derived from an EMBL/GenBank/DDBJ whole genome shotgun (WGS) entry which is preliminary data.</text>
</comment>
<protein>
    <submittedName>
        <fullName evidence="1">Uncharacterized protein</fullName>
    </submittedName>
</protein>
<proteinExistence type="predicted"/>
<name>A0A2T0RDJ7_9RHOB</name>
<accession>A0A2T0RDJ7</accession>
<organism evidence="1 2">
    <name type="scientific">Aliiruegeria haliotis</name>
    <dbReference type="NCBI Taxonomy" id="1280846"/>
    <lineage>
        <taxon>Bacteria</taxon>
        <taxon>Pseudomonadati</taxon>
        <taxon>Pseudomonadota</taxon>
        <taxon>Alphaproteobacteria</taxon>
        <taxon>Rhodobacterales</taxon>
        <taxon>Roseobacteraceae</taxon>
        <taxon>Aliiruegeria</taxon>
    </lineage>
</organism>
<sequence length="532" mass="58262">MTIQIPDKPFFLPPHAGENSGVDFLGLRQTNLDMMAEMIPSLNNVTDYIRPFSLLCWVYWKFYELCAENGVEVPTSEELNQFRERIEVLFTWGARLHETSGRIPGTGAAPPEATASGEVPLTFKAWKRVQSSTSLIAALWYGPASKTVTGLGFLMPVPGSPGFFRVVGTGIELAEALDSRLRENDQTYRHLLSTLSPVLASEADAIALWELWSPEQTTPGEQQAFASALYSANSLGSTDSLLSRRSTTLALALHHLGGSSAPLPARDIRRGMALSIASDGATYDVPDELKDARDCWLTLQMRQLQRLSLESLLSWCEACMLGERIHDTSAMAQLFEEAWDGSGGGFQDKRTVDSAIKAIEGEADGADAFVSAINEGRVPDPFLLIEEISAQMRDGDRNYVTNSFLGLLLCAAYAGLIGKDEPMINMGGSSRLSLANLRIRLVGLDTSSMREAFQYVLEALVISQHFATAVNRFDGQNQRLRLTIEETGLEALVSQPWHPSVTEDRLPTLLSLAAQAGLLTRTQDSRFAAKPQ</sequence>
<keyword evidence="2" id="KW-1185">Reference proteome</keyword>
<dbReference type="OrthoDB" id="8313627at2"/>
<dbReference type="EMBL" id="PVTD01000026">
    <property type="protein sequence ID" value="PRY19237.1"/>
    <property type="molecule type" value="Genomic_DNA"/>
</dbReference>
<dbReference type="Proteomes" id="UP000239480">
    <property type="component" value="Unassembled WGS sequence"/>
</dbReference>
<dbReference type="AlphaFoldDB" id="A0A2T0RDJ7"/>
<dbReference type="RefSeq" id="WP_106208578.1">
    <property type="nucleotide sequence ID" value="NZ_PVTD01000026.1"/>
</dbReference>